<organism evidence="2 3">
    <name type="scientific">Anaerocolumna cellulosilytica</name>
    <dbReference type="NCBI Taxonomy" id="433286"/>
    <lineage>
        <taxon>Bacteria</taxon>
        <taxon>Bacillati</taxon>
        <taxon>Bacillota</taxon>
        <taxon>Clostridia</taxon>
        <taxon>Lachnospirales</taxon>
        <taxon>Lachnospiraceae</taxon>
        <taxon>Anaerocolumna</taxon>
    </lineage>
</organism>
<dbReference type="PANTHER" id="PTHR43798:SF33">
    <property type="entry name" value="HYDROLASE, PUTATIVE (AFU_ORTHOLOGUE AFUA_2G14860)-RELATED"/>
    <property type="match status" value="1"/>
</dbReference>
<dbReference type="AlphaFoldDB" id="A0A6S6R5U8"/>
<dbReference type="KEGG" id="acel:acsn021_22640"/>
<dbReference type="InterPro" id="IPR050266">
    <property type="entry name" value="AB_hydrolase_sf"/>
</dbReference>
<accession>A0A6S6R5U8</accession>
<dbReference type="Proteomes" id="UP000515561">
    <property type="component" value="Chromosome"/>
</dbReference>
<dbReference type="GO" id="GO:0016787">
    <property type="term" value="F:hydrolase activity"/>
    <property type="evidence" value="ECO:0007669"/>
    <property type="project" value="UniProtKB-KW"/>
</dbReference>
<keyword evidence="2" id="KW-0378">Hydrolase</keyword>
<sequence>MIIKETENKELPTIILLHGGGLSWWSLKPIIEQLKMNFHVVTPIIEGHGEAGKDTFVSIENYAHKLIEFIDKQYNGKIFAIGGLSIGAQIVTEIISFRNDITEYAIIESALIYPIKGMTFITVPTYKLFYGLIKKRWFSKLQAKTLCVPKNMFEQYYDESLKITKESLINITLSNGNYCLNDSICHTKAKVLVIVGEKELRIMKKSSLRLHELIADSELYIAPHMGHGGISLLYPEKYVALITNFFKKKK</sequence>
<evidence type="ECO:0000313" key="2">
    <source>
        <dbReference type="EMBL" id="BCJ94695.1"/>
    </source>
</evidence>
<dbReference type="GO" id="GO:0016020">
    <property type="term" value="C:membrane"/>
    <property type="evidence" value="ECO:0007669"/>
    <property type="project" value="TreeGrafter"/>
</dbReference>
<dbReference type="PANTHER" id="PTHR43798">
    <property type="entry name" value="MONOACYLGLYCEROL LIPASE"/>
    <property type="match status" value="1"/>
</dbReference>
<feature type="domain" description="AB hydrolase-1" evidence="1">
    <location>
        <begin position="14"/>
        <end position="239"/>
    </location>
</feature>
<dbReference type="Gene3D" id="3.40.50.1820">
    <property type="entry name" value="alpha/beta hydrolase"/>
    <property type="match status" value="1"/>
</dbReference>
<dbReference type="SUPFAM" id="SSF53474">
    <property type="entry name" value="alpha/beta-Hydrolases"/>
    <property type="match status" value="1"/>
</dbReference>
<proteinExistence type="predicted"/>
<dbReference type="EMBL" id="AP023367">
    <property type="protein sequence ID" value="BCJ94695.1"/>
    <property type="molecule type" value="Genomic_DNA"/>
</dbReference>
<gene>
    <name evidence="2" type="ORF">acsn021_22640</name>
</gene>
<dbReference type="Pfam" id="PF12697">
    <property type="entry name" value="Abhydrolase_6"/>
    <property type="match status" value="1"/>
</dbReference>
<protein>
    <submittedName>
        <fullName evidence="2">Alpha/beta hydrolase</fullName>
    </submittedName>
</protein>
<evidence type="ECO:0000259" key="1">
    <source>
        <dbReference type="Pfam" id="PF12697"/>
    </source>
</evidence>
<dbReference type="RefSeq" id="WP_184089407.1">
    <property type="nucleotide sequence ID" value="NZ_AP023367.1"/>
</dbReference>
<keyword evidence="3" id="KW-1185">Reference proteome</keyword>
<reference evidence="2 3" key="1">
    <citation type="journal article" date="2016" name="Int. J. Syst. Evol. Microbiol.">
        <title>Descriptions of Anaerotaenia torta gen. nov., sp. nov. and Anaerocolumna cellulosilytica gen. nov., sp. nov. isolated from a methanogenic reactor of cattle waste.</title>
        <authorList>
            <person name="Uek A."/>
            <person name="Ohtaki Y."/>
            <person name="Kaku N."/>
            <person name="Ueki K."/>
        </authorList>
    </citation>
    <scope>NUCLEOTIDE SEQUENCE [LARGE SCALE GENOMIC DNA]</scope>
    <source>
        <strain evidence="2 3">SN021</strain>
    </source>
</reference>
<dbReference type="InterPro" id="IPR029058">
    <property type="entry name" value="AB_hydrolase_fold"/>
</dbReference>
<evidence type="ECO:0000313" key="3">
    <source>
        <dbReference type="Proteomes" id="UP000515561"/>
    </source>
</evidence>
<dbReference type="InterPro" id="IPR000073">
    <property type="entry name" value="AB_hydrolase_1"/>
</dbReference>
<name>A0A6S6R5U8_9FIRM</name>